<dbReference type="Gene3D" id="1.10.10.10">
    <property type="entry name" value="Winged helix-like DNA-binding domain superfamily/Winged helix DNA-binding domain"/>
    <property type="match status" value="1"/>
</dbReference>
<keyword evidence="3" id="KW-1185">Reference proteome</keyword>
<gene>
    <name evidence="2" type="ORF">QMQ05_08510</name>
</gene>
<dbReference type="Pfam" id="PF03551">
    <property type="entry name" value="PadR"/>
    <property type="match status" value="1"/>
</dbReference>
<evidence type="ECO:0000259" key="1">
    <source>
        <dbReference type="Pfam" id="PF03551"/>
    </source>
</evidence>
<organism evidence="2 3">
    <name type="scientific">Glutamicibacter ectropisis</name>
    <dbReference type="NCBI Taxonomy" id="3046593"/>
    <lineage>
        <taxon>Bacteria</taxon>
        <taxon>Bacillati</taxon>
        <taxon>Actinomycetota</taxon>
        <taxon>Actinomycetes</taxon>
        <taxon>Micrococcales</taxon>
        <taxon>Micrococcaceae</taxon>
        <taxon>Glutamicibacter</taxon>
    </lineage>
</organism>
<dbReference type="AlphaFoldDB" id="A0AAU6W991"/>
<dbReference type="SUPFAM" id="SSF46785">
    <property type="entry name" value="Winged helix' DNA-binding domain"/>
    <property type="match status" value="1"/>
</dbReference>
<dbReference type="RefSeq" id="WP_345469211.1">
    <property type="nucleotide sequence ID" value="NZ_CP125942.1"/>
</dbReference>
<name>A0AAU6W991_9MICC</name>
<dbReference type="Proteomes" id="UP001486888">
    <property type="component" value="Chromosome"/>
</dbReference>
<dbReference type="InterPro" id="IPR005149">
    <property type="entry name" value="Tscrpt_reg_PadR_N"/>
</dbReference>
<dbReference type="PANTHER" id="PTHR43252:SF7">
    <property type="entry name" value="TRANSCRIPTIONAL REGULATOR YQJI"/>
    <property type="match status" value="1"/>
</dbReference>
<dbReference type="KEGG" id="gey:QMQ05_08510"/>
<evidence type="ECO:0000313" key="3">
    <source>
        <dbReference type="Proteomes" id="UP001486888"/>
    </source>
</evidence>
<protein>
    <submittedName>
        <fullName evidence="2">PadR family transcriptional regulator</fullName>
    </submittedName>
</protein>
<reference evidence="2 3" key="1">
    <citation type="submission" date="2023-05" db="EMBL/GenBank/DDBJ databases">
        <title>Glutamicibacter sp. B1, complete genome.</title>
        <authorList>
            <person name="Long Y.H."/>
            <person name="Fang T."/>
            <person name="Li X.Y."/>
        </authorList>
    </citation>
    <scope>NUCLEOTIDE SEQUENCE [LARGE SCALE GENOMIC DNA]</scope>
    <source>
        <strain evidence="2 3">B1</strain>
    </source>
</reference>
<dbReference type="InterPro" id="IPR036388">
    <property type="entry name" value="WH-like_DNA-bd_sf"/>
</dbReference>
<accession>A0AAU6W991</accession>
<proteinExistence type="predicted"/>
<dbReference type="PANTHER" id="PTHR43252">
    <property type="entry name" value="TRANSCRIPTIONAL REGULATOR YQJI"/>
    <property type="match status" value="1"/>
</dbReference>
<dbReference type="EMBL" id="CP125942">
    <property type="protein sequence ID" value="XAO44428.1"/>
    <property type="molecule type" value="Genomic_DNA"/>
</dbReference>
<feature type="domain" description="Transcription regulator PadR N-terminal" evidence="1">
    <location>
        <begin position="20"/>
        <end position="92"/>
    </location>
</feature>
<evidence type="ECO:0000313" key="2">
    <source>
        <dbReference type="EMBL" id="XAO44428.1"/>
    </source>
</evidence>
<dbReference type="InterPro" id="IPR036390">
    <property type="entry name" value="WH_DNA-bd_sf"/>
</dbReference>
<sequence>MASKSRFPASWQRAMLPLLLLDQLDAGPAHGYAIAKALTDRGFDPLKGATLYPALAKLEASGVVSTTWEEGQGGPGRKVYELTDVGRTELAEQKLLFSGFAQLVTNSER</sequence>